<dbReference type="AlphaFoldDB" id="Q2JAI7"/>
<feature type="transmembrane region" description="Helical" evidence="2">
    <location>
        <begin position="322"/>
        <end position="342"/>
    </location>
</feature>
<evidence type="ECO:0000259" key="3">
    <source>
        <dbReference type="Pfam" id="PF01757"/>
    </source>
</evidence>
<sequence length="401" mass="43157">MTDQHPPFARSPRRVPHQRSPTAEPIPVPTPRAGTLAAAFDPHRNNLNALRLILAGAVLVSHSWLFVRGEPDPLTRLPGAPDLGTFAVDGFFLLSGFLIIRSHLRAPSTARFLWHRFLRVVPAFWVCLALTAVAIGPLLWRLNRGTTAGYPWTGHDSAVRYLLVNAALKMNQFNIGDLRAGQAVDGPLHTLFFEALCYLMVGVFGTVGILRRRRGLVLTLAVGGWLLAVGGALLGANRLTDSHILKYTAVFLIGAAMFLYADRIPRSRALLIAAAALLAAGLLIPHAYRPLALAPLAYLLLYAGTGRGLSRVGARRDLSYGIYVYAWPLQLLLLEAGVDAGIGTGAVVVHIAASLAVTSLAALASWYAIEAPALALKSWQPPSPRRSTDAGAAHLFVPRSR</sequence>
<keyword evidence="2" id="KW-0472">Membrane</keyword>
<dbReference type="STRING" id="106370.Francci3_2337"/>
<dbReference type="Pfam" id="PF01757">
    <property type="entry name" value="Acyl_transf_3"/>
    <property type="match status" value="1"/>
</dbReference>
<feature type="transmembrane region" description="Helical" evidence="2">
    <location>
        <begin position="49"/>
        <end position="67"/>
    </location>
</feature>
<feature type="transmembrane region" description="Helical" evidence="2">
    <location>
        <begin position="79"/>
        <end position="100"/>
    </location>
</feature>
<reference evidence="4 5" key="1">
    <citation type="journal article" date="2007" name="Genome Res.">
        <title>Genome characteristics of facultatively symbiotic Frankia sp. strains reflect host range and host plant biogeography.</title>
        <authorList>
            <person name="Normand P."/>
            <person name="Lapierre P."/>
            <person name="Tisa L.S."/>
            <person name="Gogarten J.P."/>
            <person name="Alloisio N."/>
            <person name="Bagnarol E."/>
            <person name="Bassi C.A."/>
            <person name="Berry A.M."/>
            <person name="Bickhart D.M."/>
            <person name="Choisne N."/>
            <person name="Couloux A."/>
            <person name="Cournoyer B."/>
            <person name="Cruveiller S."/>
            <person name="Daubin V."/>
            <person name="Demange N."/>
            <person name="Francino M.P."/>
            <person name="Goltsman E."/>
            <person name="Huang Y."/>
            <person name="Kopp O.R."/>
            <person name="Labarre L."/>
            <person name="Lapidus A."/>
            <person name="Lavire C."/>
            <person name="Marechal J."/>
            <person name="Martinez M."/>
            <person name="Mastronunzio J.E."/>
            <person name="Mullin B.C."/>
            <person name="Niemann J."/>
            <person name="Pujic P."/>
            <person name="Rawnsley T."/>
            <person name="Rouy Z."/>
            <person name="Schenowitz C."/>
            <person name="Sellstedt A."/>
            <person name="Tavares F."/>
            <person name="Tomkins J.P."/>
            <person name="Vallenet D."/>
            <person name="Valverde C."/>
            <person name="Wall L.G."/>
            <person name="Wang Y."/>
            <person name="Medigue C."/>
            <person name="Benson D.R."/>
        </authorList>
    </citation>
    <scope>NUCLEOTIDE SEQUENCE [LARGE SCALE GENOMIC DNA]</scope>
    <source>
        <strain evidence="5">DSM 45818 / CECT 9043 / CcI3</strain>
    </source>
</reference>
<feature type="transmembrane region" description="Helical" evidence="2">
    <location>
        <begin position="291"/>
        <end position="310"/>
    </location>
</feature>
<dbReference type="GO" id="GO:0016747">
    <property type="term" value="F:acyltransferase activity, transferring groups other than amino-acyl groups"/>
    <property type="evidence" value="ECO:0007669"/>
    <property type="project" value="InterPro"/>
</dbReference>
<accession>A0A1X1PRG0</accession>
<dbReference type="PANTHER" id="PTHR23028">
    <property type="entry name" value="ACETYLTRANSFERASE"/>
    <property type="match status" value="1"/>
</dbReference>
<evidence type="ECO:0000256" key="1">
    <source>
        <dbReference type="SAM" id="MobiDB-lite"/>
    </source>
</evidence>
<dbReference type="HOGENOM" id="CLU_005679_0_1_11"/>
<name>Q2JAI7_FRACC</name>
<feature type="domain" description="Acyltransferase 3" evidence="3">
    <location>
        <begin position="45"/>
        <end position="361"/>
    </location>
</feature>
<feature type="transmembrane region" description="Helical" evidence="2">
    <location>
        <begin position="120"/>
        <end position="140"/>
    </location>
</feature>
<dbReference type="Proteomes" id="UP000001937">
    <property type="component" value="Chromosome"/>
</dbReference>
<keyword evidence="5" id="KW-1185">Reference proteome</keyword>
<keyword evidence="2" id="KW-1133">Transmembrane helix</keyword>
<dbReference type="GO" id="GO:0009103">
    <property type="term" value="P:lipopolysaccharide biosynthetic process"/>
    <property type="evidence" value="ECO:0007669"/>
    <property type="project" value="TreeGrafter"/>
</dbReference>
<dbReference type="GO" id="GO:0016020">
    <property type="term" value="C:membrane"/>
    <property type="evidence" value="ECO:0007669"/>
    <property type="project" value="TreeGrafter"/>
</dbReference>
<protein>
    <submittedName>
        <fullName evidence="4">Acyltransferase 3</fullName>
    </submittedName>
</protein>
<dbReference type="PANTHER" id="PTHR23028:SF53">
    <property type="entry name" value="ACYL_TRANSF_3 DOMAIN-CONTAINING PROTEIN"/>
    <property type="match status" value="1"/>
</dbReference>
<dbReference type="EMBL" id="CP000249">
    <property type="protein sequence ID" value="ABD11705.1"/>
    <property type="molecule type" value="Genomic_DNA"/>
</dbReference>
<dbReference type="RefSeq" id="WP_011436750.1">
    <property type="nucleotide sequence ID" value="NC_007777.1"/>
</dbReference>
<evidence type="ECO:0000313" key="5">
    <source>
        <dbReference type="Proteomes" id="UP000001937"/>
    </source>
</evidence>
<accession>Q2JAI7</accession>
<dbReference type="InterPro" id="IPR002656">
    <property type="entry name" value="Acyl_transf_3_dom"/>
</dbReference>
<proteinExistence type="predicted"/>
<gene>
    <name evidence="4" type="ordered locus">Francci3_2337</name>
</gene>
<keyword evidence="4" id="KW-0012">Acyltransferase</keyword>
<feature type="transmembrane region" description="Helical" evidence="2">
    <location>
        <begin position="348"/>
        <end position="369"/>
    </location>
</feature>
<dbReference type="InterPro" id="IPR050879">
    <property type="entry name" value="Acyltransferase_3"/>
</dbReference>
<organism evidence="4 5">
    <name type="scientific">Frankia casuarinae (strain DSM 45818 / CECT 9043 / HFP020203 / CcI3)</name>
    <dbReference type="NCBI Taxonomy" id="106370"/>
    <lineage>
        <taxon>Bacteria</taxon>
        <taxon>Bacillati</taxon>
        <taxon>Actinomycetota</taxon>
        <taxon>Actinomycetes</taxon>
        <taxon>Frankiales</taxon>
        <taxon>Frankiaceae</taxon>
        <taxon>Frankia</taxon>
    </lineage>
</organism>
<keyword evidence="2" id="KW-0812">Transmembrane</keyword>
<feature type="transmembrane region" description="Helical" evidence="2">
    <location>
        <begin position="244"/>
        <end position="261"/>
    </location>
</feature>
<feature type="transmembrane region" description="Helical" evidence="2">
    <location>
        <begin position="217"/>
        <end position="238"/>
    </location>
</feature>
<dbReference type="eggNOG" id="COG1835">
    <property type="taxonomic scope" value="Bacteria"/>
</dbReference>
<feature type="transmembrane region" description="Helical" evidence="2">
    <location>
        <begin position="268"/>
        <end position="285"/>
    </location>
</feature>
<feature type="transmembrane region" description="Helical" evidence="2">
    <location>
        <begin position="191"/>
        <end position="210"/>
    </location>
</feature>
<evidence type="ECO:0000313" key="4">
    <source>
        <dbReference type="EMBL" id="ABD11705.1"/>
    </source>
</evidence>
<dbReference type="OrthoDB" id="9796461at2"/>
<evidence type="ECO:0000256" key="2">
    <source>
        <dbReference type="SAM" id="Phobius"/>
    </source>
</evidence>
<feature type="region of interest" description="Disordered" evidence="1">
    <location>
        <begin position="1"/>
        <end position="31"/>
    </location>
</feature>
<keyword evidence="4" id="KW-0808">Transferase</keyword>
<dbReference type="KEGG" id="fra:Francci3_2337"/>